<name>A0A0K2U870_LEPSM</name>
<reference evidence="1" key="1">
    <citation type="submission" date="2014-05" db="EMBL/GenBank/DDBJ databases">
        <authorList>
            <person name="Chronopoulou M."/>
        </authorList>
    </citation>
    <scope>NUCLEOTIDE SEQUENCE</scope>
    <source>
        <tissue evidence="1">Whole organism</tissue>
    </source>
</reference>
<proteinExistence type="predicted"/>
<evidence type="ECO:0000313" key="1">
    <source>
        <dbReference type="EMBL" id="CDW34255.1"/>
    </source>
</evidence>
<sequence length="19" mass="2144">MFIGTPFKPTLIVPPKPFL</sequence>
<accession>A0A0K2U870</accession>
<dbReference type="AlphaFoldDB" id="A0A0K2U870"/>
<organism evidence="1">
    <name type="scientific">Lepeophtheirus salmonis</name>
    <name type="common">Salmon louse</name>
    <name type="synonym">Caligus salmonis</name>
    <dbReference type="NCBI Taxonomy" id="72036"/>
    <lineage>
        <taxon>Eukaryota</taxon>
        <taxon>Metazoa</taxon>
        <taxon>Ecdysozoa</taxon>
        <taxon>Arthropoda</taxon>
        <taxon>Crustacea</taxon>
        <taxon>Multicrustacea</taxon>
        <taxon>Hexanauplia</taxon>
        <taxon>Copepoda</taxon>
        <taxon>Siphonostomatoida</taxon>
        <taxon>Caligidae</taxon>
        <taxon>Lepeophtheirus</taxon>
    </lineage>
</organism>
<dbReference type="EMBL" id="HACA01016894">
    <property type="protein sequence ID" value="CDW34255.1"/>
    <property type="molecule type" value="Transcribed_RNA"/>
</dbReference>
<protein>
    <submittedName>
        <fullName evidence="1">Uncharacterized protein</fullName>
    </submittedName>
</protein>